<dbReference type="EC" id="3.4.11.10" evidence="3"/>
<keyword evidence="4" id="KW-1185">Reference proteome</keyword>
<dbReference type="PANTHER" id="PTHR12147:SF26">
    <property type="entry name" value="PEPTIDASE M28 DOMAIN-CONTAINING PROTEIN"/>
    <property type="match status" value="1"/>
</dbReference>
<accession>A0A518BKK0</accession>
<dbReference type="GO" id="GO:0008235">
    <property type="term" value="F:metalloexopeptidase activity"/>
    <property type="evidence" value="ECO:0007669"/>
    <property type="project" value="InterPro"/>
</dbReference>
<evidence type="ECO:0000313" key="4">
    <source>
        <dbReference type="Proteomes" id="UP000316921"/>
    </source>
</evidence>
<dbReference type="GO" id="GO:0004177">
    <property type="term" value="F:aminopeptidase activity"/>
    <property type="evidence" value="ECO:0007669"/>
    <property type="project" value="UniProtKB-KW"/>
</dbReference>
<dbReference type="InterPro" id="IPR046450">
    <property type="entry name" value="PA_dom_sf"/>
</dbReference>
<keyword evidence="3" id="KW-0378">Hydrolase</keyword>
<gene>
    <name evidence="3" type="ORF">Pla133_25460</name>
</gene>
<keyword evidence="3" id="KW-0645">Protease</keyword>
<dbReference type="KEGG" id="pbap:Pla133_25460"/>
<feature type="chain" id="PRO_5021836986" evidence="1">
    <location>
        <begin position="35"/>
        <end position="539"/>
    </location>
</feature>
<dbReference type="AlphaFoldDB" id="A0A518BKK0"/>
<dbReference type="Pfam" id="PF04389">
    <property type="entry name" value="Peptidase_M28"/>
    <property type="match status" value="1"/>
</dbReference>
<dbReference type="Gene3D" id="3.40.630.10">
    <property type="entry name" value="Zn peptidases"/>
    <property type="match status" value="1"/>
</dbReference>
<evidence type="ECO:0000259" key="2">
    <source>
        <dbReference type="Pfam" id="PF04389"/>
    </source>
</evidence>
<proteinExistence type="predicted"/>
<evidence type="ECO:0000313" key="3">
    <source>
        <dbReference type="EMBL" id="QDU67463.1"/>
    </source>
</evidence>
<dbReference type="SUPFAM" id="SSF53187">
    <property type="entry name" value="Zn-dependent exopeptidases"/>
    <property type="match status" value="1"/>
</dbReference>
<reference evidence="3 4" key="1">
    <citation type="submission" date="2019-02" db="EMBL/GenBank/DDBJ databases">
        <title>Deep-cultivation of Planctomycetes and their phenomic and genomic characterization uncovers novel biology.</title>
        <authorList>
            <person name="Wiegand S."/>
            <person name="Jogler M."/>
            <person name="Boedeker C."/>
            <person name="Pinto D."/>
            <person name="Vollmers J."/>
            <person name="Rivas-Marin E."/>
            <person name="Kohn T."/>
            <person name="Peeters S.H."/>
            <person name="Heuer A."/>
            <person name="Rast P."/>
            <person name="Oberbeckmann S."/>
            <person name="Bunk B."/>
            <person name="Jeske O."/>
            <person name="Meyerdierks A."/>
            <person name="Storesund J.E."/>
            <person name="Kallscheuer N."/>
            <person name="Luecker S."/>
            <person name="Lage O.M."/>
            <person name="Pohl T."/>
            <person name="Merkel B.J."/>
            <person name="Hornburger P."/>
            <person name="Mueller R.-W."/>
            <person name="Bruemmer F."/>
            <person name="Labrenz M."/>
            <person name="Spormann A.M."/>
            <person name="Op den Camp H."/>
            <person name="Overmann J."/>
            <person name="Amann R."/>
            <person name="Jetten M.S.M."/>
            <person name="Mascher T."/>
            <person name="Medema M.H."/>
            <person name="Devos D.P."/>
            <person name="Kaster A.-K."/>
            <person name="Ovreas L."/>
            <person name="Rohde M."/>
            <person name="Galperin M.Y."/>
            <person name="Jogler C."/>
        </authorList>
    </citation>
    <scope>NUCLEOTIDE SEQUENCE [LARGE SCALE GENOMIC DNA]</scope>
    <source>
        <strain evidence="3 4">Pla133</strain>
    </source>
</reference>
<evidence type="ECO:0000256" key="1">
    <source>
        <dbReference type="SAM" id="SignalP"/>
    </source>
</evidence>
<feature type="domain" description="Peptidase M28" evidence="2">
    <location>
        <begin position="313"/>
        <end position="520"/>
    </location>
</feature>
<protein>
    <submittedName>
        <fullName evidence="3">Bacterial leucyl aminopeptidase</fullName>
        <ecNumber evidence="3">3.4.11.10</ecNumber>
    </submittedName>
</protein>
<dbReference type="InterPro" id="IPR007484">
    <property type="entry name" value="Peptidase_M28"/>
</dbReference>
<keyword evidence="3" id="KW-0031">Aminopeptidase</keyword>
<dbReference type="PANTHER" id="PTHR12147">
    <property type="entry name" value="METALLOPEPTIDASE M28 FAMILY MEMBER"/>
    <property type="match status" value="1"/>
</dbReference>
<organism evidence="3 4">
    <name type="scientific">Engelhardtia mirabilis</name>
    <dbReference type="NCBI Taxonomy" id="2528011"/>
    <lineage>
        <taxon>Bacteria</taxon>
        <taxon>Pseudomonadati</taxon>
        <taxon>Planctomycetota</taxon>
        <taxon>Planctomycetia</taxon>
        <taxon>Planctomycetia incertae sedis</taxon>
        <taxon>Engelhardtia</taxon>
    </lineage>
</organism>
<dbReference type="EMBL" id="CP036287">
    <property type="protein sequence ID" value="QDU67463.1"/>
    <property type="molecule type" value="Genomic_DNA"/>
</dbReference>
<dbReference type="Gene3D" id="3.50.30.30">
    <property type="match status" value="1"/>
</dbReference>
<dbReference type="GO" id="GO:0006508">
    <property type="term" value="P:proteolysis"/>
    <property type="evidence" value="ECO:0007669"/>
    <property type="project" value="InterPro"/>
</dbReference>
<feature type="signal peptide" evidence="1">
    <location>
        <begin position="1"/>
        <end position="34"/>
    </location>
</feature>
<keyword evidence="1" id="KW-0732">Signal</keyword>
<dbReference type="Proteomes" id="UP000316921">
    <property type="component" value="Chromosome"/>
</dbReference>
<sequence precursor="true">MQRMDALTRPTWFWVASPCALAVAFTVARGPAVAADEEAHLPGFESIVEEDVQAHLTLLCSPYLEGRDSPSEGLSFTADYIAGLLGQWGFEGAFDGGFVHGYTRELPGPNAGGCRLGARGEAGLDEFKLGVDFVPLPAALGEAKGELVFCGYGIGVRGFDEVRGLPLKGKVAIFAHGEPRHPKALDGPELTPAANVYRKLDRLADEGAVGALVVRRDPPADVERPEGWPEMQPMGFRRTWAIWNGERPDAELDSSIPALEISEAVARKLLGDLYDQTLAEIDEGGKPVRVETPEVEIDLAADVDPRQEVELPNIVARLHGTDEALAGQVVILGAHMDHIGADPRGRIGTGADDNASGVSALLEVAQALSLSRPRRDVIVAVFSSEEDGLLGSRALVDSMRRGVPLATSEAVAMVNLDMLGRGSAKSVNVIGSDESRDLDRLLTRAKRFEKTGLSKVITGEGAELWMRSDHYPFFVAGIPVLFLFEETPISNNKDYHTWRDTPDLVDPVKIARSARLAFNLIWLLGVEDDVPDRPEDQTR</sequence>
<name>A0A518BKK0_9BACT</name>
<dbReference type="InterPro" id="IPR045175">
    <property type="entry name" value="M28_fam"/>
</dbReference>
<dbReference type="SUPFAM" id="SSF52025">
    <property type="entry name" value="PA domain"/>
    <property type="match status" value="1"/>
</dbReference>